<evidence type="ECO:0000256" key="8">
    <source>
        <dbReference type="ARBA" id="ARBA00022989"/>
    </source>
</evidence>
<dbReference type="CDD" id="cd06225">
    <property type="entry name" value="HAMP"/>
    <property type="match status" value="1"/>
</dbReference>
<comment type="caution">
    <text evidence="14">The sequence shown here is derived from an EMBL/GenBank/DDBJ whole genome shotgun (WGS) entry which is preliminary data.</text>
</comment>
<dbReference type="SUPFAM" id="SSF55874">
    <property type="entry name" value="ATPase domain of HSP90 chaperone/DNA topoisomerase II/histidine kinase"/>
    <property type="match status" value="1"/>
</dbReference>
<feature type="transmembrane region" description="Helical" evidence="11">
    <location>
        <begin position="208"/>
        <end position="228"/>
    </location>
</feature>
<evidence type="ECO:0000313" key="14">
    <source>
        <dbReference type="EMBL" id="KTT16551.1"/>
    </source>
</evidence>
<reference evidence="14 15" key="1">
    <citation type="journal article" date="2016" name="Front. Microbiol.">
        <title>Genomic Resource of Rice Seed Associated Bacteria.</title>
        <authorList>
            <person name="Midha S."/>
            <person name="Bansal K."/>
            <person name="Sharma S."/>
            <person name="Kumar N."/>
            <person name="Patil P.P."/>
            <person name="Chaudhry V."/>
            <person name="Patil P.B."/>
        </authorList>
    </citation>
    <scope>NUCLEOTIDE SEQUENCE [LARGE SCALE GENOMIC DNA]</scope>
    <source>
        <strain evidence="14 15">NS331</strain>
    </source>
</reference>
<dbReference type="EC" id="2.7.13.3" evidence="3"/>
<dbReference type="Gene3D" id="3.30.565.10">
    <property type="entry name" value="Histidine kinase-like ATPase, C-terminal domain"/>
    <property type="match status" value="1"/>
</dbReference>
<dbReference type="InterPro" id="IPR004358">
    <property type="entry name" value="Sig_transdc_His_kin-like_C"/>
</dbReference>
<dbReference type="PRINTS" id="PR00344">
    <property type="entry name" value="BCTRLSENSOR"/>
</dbReference>
<feature type="domain" description="HAMP" evidence="13">
    <location>
        <begin position="229"/>
        <end position="281"/>
    </location>
</feature>
<keyword evidence="4" id="KW-0597">Phosphoprotein</keyword>
<accession>A0A147GQ04</accession>
<dbReference type="Pfam" id="PF00512">
    <property type="entry name" value="HisKA"/>
    <property type="match status" value="1"/>
</dbReference>
<dbReference type="InterPro" id="IPR036097">
    <property type="entry name" value="HisK_dim/P_sf"/>
</dbReference>
<dbReference type="Proteomes" id="UP000072741">
    <property type="component" value="Unassembled WGS sequence"/>
</dbReference>
<dbReference type="Pfam" id="PF02518">
    <property type="entry name" value="HATPase_c"/>
    <property type="match status" value="1"/>
</dbReference>
<gene>
    <name evidence="14" type="ORF">NS331_18360</name>
</gene>
<evidence type="ECO:0000256" key="4">
    <source>
        <dbReference type="ARBA" id="ARBA00022553"/>
    </source>
</evidence>
<dbReference type="InterPro" id="IPR003661">
    <property type="entry name" value="HisK_dim/P_dom"/>
</dbReference>
<dbReference type="InterPro" id="IPR050428">
    <property type="entry name" value="TCS_sensor_his_kinase"/>
</dbReference>
<keyword evidence="6 11" id="KW-0812">Transmembrane</keyword>
<dbReference type="Gene3D" id="6.10.340.10">
    <property type="match status" value="1"/>
</dbReference>
<organism evidence="14 15">
    <name type="scientific">Pseudacidovorax intermedius</name>
    <dbReference type="NCBI Taxonomy" id="433924"/>
    <lineage>
        <taxon>Bacteria</taxon>
        <taxon>Pseudomonadati</taxon>
        <taxon>Pseudomonadota</taxon>
        <taxon>Betaproteobacteria</taxon>
        <taxon>Burkholderiales</taxon>
        <taxon>Comamonadaceae</taxon>
        <taxon>Pseudacidovorax</taxon>
    </lineage>
</organism>
<dbReference type="InterPro" id="IPR003660">
    <property type="entry name" value="HAMP_dom"/>
</dbReference>
<dbReference type="AlphaFoldDB" id="A0A147GQ04"/>
<keyword evidence="9" id="KW-0902">Two-component regulatory system</keyword>
<dbReference type="RefSeq" id="WP_058643397.1">
    <property type="nucleotide sequence ID" value="NZ_LDSL01000124.1"/>
</dbReference>
<dbReference type="SMART" id="SM00304">
    <property type="entry name" value="HAMP"/>
    <property type="match status" value="1"/>
</dbReference>
<evidence type="ECO:0000259" key="12">
    <source>
        <dbReference type="PROSITE" id="PS50109"/>
    </source>
</evidence>
<evidence type="ECO:0000259" key="13">
    <source>
        <dbReference type="PROSITE" id="PS50885"/>
    </source>
</evidence>
<dbReference type="SUPFAM" id="SSF158472">
    <property type="entry name" value="HAMP domain-like"/>
    <property type="match status" value="1"/>
</dbReference>
<sequence>MPRLTLTRKLFLALATLLLTLLVAFAVSSMLSLRSGLGPYVAEIEIRRLSWLAERLQQHYLAMGNWSRLRGNEEAWVGLQRGEVDPASLAPRERERNGFWGGRARGGWTLPFGDAQEPPSPLEPGGRHAPPWFFPRGGEGGPPDLIFKRLAVVDNSGKRVVGAQVDPATAAHLPIRSGTVIIGQLLLAPMQGLEHEADRAFLARHSGFIALAGAVGLLAALLIAGLVGRRWLAPIDDLTQAARAVARGRLGTRVRVDGHDELALLGRTFNTMAGRLDKAESGRRAWLADVAHELRTPLAAMRAEIEAIQDGVRSFDDRTALRLHRQVMRLTQLVDDLRHSMDSHGTTLREHAPTYPLTLLQEALAATRDRFAQAGIAVAADSVGRLAEERAPRVLGEARKLSQVWINLLENTLAYTDAGGRLAVEARIEREAGAPVLVVQLDDSAPGVAEDELPRLFERLFRAEASRNRALGGSGLGLAICRAIVDGHGGDIDAQASPLGGLRIVITLPLSETESA</sequence>
<dbReference type="PANTHER" id="PTHR45436">
    <property type="entry name" value="SENSOR HISTIDINE KINASE YKOH"/>
    <property type="match status" value="1"/>
</dbReference>
<comment type="subcellular location">
    <subcellularLocation>
        <location evidence="2">Membrane</location>
    </subcellularLocation>
</comment>
<dbReference type="SMART" id="SM00387">
    <property type="entry name" value="HATPase_c"/>
    <property type="match status" value="1"/>
</dbReference>
<dbReference type="SUPFAM" id="SSF47384">
    <property type="entry name" value="Homodimeric domain of signal transducing histidine kinase"/>
    <property type="match status" value="1"/>
</dbReference>
<name>A0A147GQ04_9BURK</name>
<dbReference type="Pfam" id="PF00672">
    <property type="entry name" value="HAMP"/>
    <property type="match status" value="1"/>
</dbReference>
<evidence type="ECO:0000256" key="5">
    <source>
        <dbReference type="ARBA" id="ARBA00022679"/>
    </source>
</evidence>
<evidence type="ECO:0000256" key="11">
    <source>
        <dbReference type="SAM" id="Phobius"/>
    </source>
</evidence>
<keyword evidence="10 11" id="KW-0472">Membrane</keyword>
<evidence type="ECO:0000256" key="1">
    <source>
        <dbReference type="ARBA" id="ARBA00000085"/>
    </source>
</evidence>
<keyword evidence="15" id="KW-1185">Reference proteome</keyword>
<dbReference type="PANTHER" id="PTHR45436:SF5">
    <property type="entry name" value="SENSOR HISTIDINE KINASE TRCS"/>
    <property type="match status" value="1"/>
</dbReference>
<dbReference type="InterPro" id="IPR003594">
    <property type="entry name" value="HATPase_dom"/>
</dbReference>
<keyword evidence="7 14" id="KW-0418">Kinase</keyword>
<feature type="domain" description="Histidine kinase" evidence="12">
    <location>
        <begin position="289"/>
        <end position="512"/>
    </location>
</feature>
<dbReference type="SMART" id="SM00388">
    <property type="entry name" value="HisKA"/>
    <property type="match status" value="1"/>
</dbReference>
<dbReference type="PROSITE" id="PS50885">
    <property type="entry name" value="HAMP"/>
    <property type="match status" value="1"/>
</dbReference>
<dbReference type="GO" id="GO:0000155">
    <property type="term" value="F:phosphorelay sensor kinase activity"/>
    <property type="evidence" value="ECO:0007669"/>
    <property type="project" value="InterPro"/>
</dbReference>
<dbReference type="InterPro" id="IPR005467">
    <property type="entry name" value="His_kinase_dom"/>
</dbReference>
<evidence type="ECO:0000256" key="7">
    <source>
        <dbReference type="ARBA" id="ARBA00022777"/>
    </source>
</evidence>
<dbReference type="PATRIC" id="fig|433924.3.peg.650"/>
<dbReference type="InterPro" id="IPR036890">
    <property type="entry name" value="HATPase_C_sf"/>
</dbReference>
<dbReference type="GO" id="GO:0005886">
    <property type="term" value="C:plasma membrane"/>
    <property type="evidence" value="ECO:0007669"/>
    <property type="project" value="TreeGrafter"/>
</dbReference>
<keyword evidence="8 11" id="KW-1133">Transmembrane helix</keyword>
<protein>
    <recommendedName>
        <fullName evidence="3">histidine kinase</fullName>
        <ecNumber evidence="3">2.7.13.3</ecNumber>
    </recommendedName>
</protein>
<evidence type="ECO:0000256" key="2">
    <source>
        <dbReference type="ARBA" id="ARBA00004370"/>
    </source>
</evidence>
<evidence type="ECO:0000256" key="9">
    <source>
        <dbReference type="ARBA" id="ARBA00023012"/>
    </source>
</evidence>
<evidence type="ECO:0000256" key="3">
    <source>
        <dbReference type="ARBA" id="ARBA00012438"/>
    </source>
</evidence>
<dbReference type="OrthoDB" id="9804645at2"/>
<proteinExistence type="predicted"/>
<dbReference type="PROSITE" id="PS50109">
    <property type="entry name" value="HIS_KIN"/>
    <property type="match status" value="1"/>
</dbReference>
<dbReference type="CDD" id="cd00082">
    <property type="entry name" value="HisKA"/>
    <property type="match status" value="1"/>
</dbReference>
<keyword evidence="5" id="KW-0808">Transferase</keyword>
<evidence type="ECO:0000256" key="10">
    <source>
        <dbReference type="ARBA" id="ARBA00023136"/>
    </source>
</evidence>
<dbReference type="EMBL" id="LDSL01000124">
    <property type="protein sequence ID" value="KTT16551.1"/>
    <property type="molecule type" value="Genomic_DNA"/>
</dbReference>
<comment type="catalytic activity">
    <reaction evidence="1">
        <text>ATP + protein L-histidine = ADP + protein N-phospho-L-histidine.</text>
        <dbReference type="EC" id="2.7.13.3"/>
    </reaction>
</comment>
<dbReference type="Gene3D" id="1.10.287.130">
    <property type="match status" value="1"/>
</dbReference>
<evidence type="ECO:0000313" key="15">
    <source>
        <dbReference type="Proteomes" id="UP000072741"/>
    </source>
</evidence>
<evidence type="ECO:0000256" key="6">
    <source>
        <dbReference type="ARBA" id="ARBA00022692"/>
    </source>
</evidence>